<dbReference type="OrthoDB" id="2355984at2759"/>
<feature type="region of interest" description="Disordered" evidence="1">
    <location>
        <begin position="1"/>
        <end position="30"/>
    </location>
</feature>
<sequence>MPNGGNQPQSGRRSGRAPALPPPGRKRQKSLAFTINGLPSHAIRSLMVPSSRHRPPQHAPVPLICLHQFQPLQSSRSRQFFAILVRESRRFRKGSRQASRKDSDGTLGQEETWLEGPAQTPSGRYGCDPQQRQRAKRDRQRKEGGKRENVGGETRTVPTRRVRADSSDSRREPAEEGGRKRKTGGEDGEGQGTIPQRKPRSTGFLRLDADATIRETYSRPSPRLISKKSKTTSGTWTELLDNIESSGGNPHLPGSSGNRYSEMRLDPDRFQRFCRGSRGTTLAITNATRAITNRVTWLQPGNLQRKQFVSSSVAVVGSSQAYETPSSNGFHNFQPNVHQSIIKYDKAVRQLIGSRRDILLDEGSSTPDNSKSNGRPRNKAKKSVSDSTEETATDAREASMLKAVAKRGMGQTITRRSGFLEGSRGLHGMGNEEEIGEGNDESDGGIRLEGPSVKRPNLPRFIEGFGFRDDVTPQGSRTAEYTIHDETTSATSTGRVRRASMVDHSKSNPHLFRVQTPINIDRFETILETHPNKPFVKSVLVGLREGFWPWATTHPRHEVPDYLGLVMGPASIG</sequence>
<reference evidence="2" key="1">
    <citation type="journal article" date="2019" name="Environ. Microbiol.">
        <title>Fungal ecological strategies reflected in gene transcription - a case study of two litter decomposers.</title>
        <authorList>
            <person name="Barbi F."/>
            <person name="Kohler A."/>
            <person name="Barry K."/>
            <person name="Baskaran P."/>
            <person name="Daum C."/>
            <person name="Fauchery L."/>
            <person name="Ihrmark K."/>
            <person name="Kuo A."/>
            <person name="LaButti K."/>
            <person name="Lipzen A."/>
            <person name="Morin E."/>
            <person name="Grigoriev I.V."/>
            <person name="Henrissat B."/>
            <person name="Lindahl B."/>
            <person name="Martin F."/>
        </authorList>
    </citation>
    <scope>NUCLEOTIDE SEQUENCE</scope>
    <source>
        <strain evidence="2">JB14</strain>
    </source>
</reference>
<feature type="compositionally biased region" description="Basic and acidic residues" evidence="1">
    <location>
        <begin position="207"/>
        <end position="217"/>
    </location>
</feature>
<evidence type="ECO:0000313" key="2">
    <source>
        <dbReference type="EMBL" id="KAE9406672.1"/>
    </source>
</evidence>
<dbReference type="Proteomes" id="UP000799118">
    <property type="component" value="Unassembled WGS sequence"/>
</dbReference>
<feature type="compositionally biased region" description="Basic and acidic residues" evidence="1">
    <location>
        <begin position="140"/>
        <end position="150"/>
    </location>
</feature>
<dbReference type="EMBL" id="ML769400">
    <property type="protein sequence ID" value="KAE9406672.1"/>
    <property type="molecule type" value="Genomic_DNA"/>
</dbReference>
<keyword evidence="3" id="KW-1185">Reference proteome</keyword>
<accession>A0A6A4I462</accession>
<feature type="region of interest" description="Disordered" evidence="1">
    <location>
        <begin position="91"/>
        <end position="261"/>
    </location>
</feature>
<feature type="compositionally biased region" description="Acidic residues" evidence="1">
    <location>
        <begin position="431"/>
        <end position="443"/>
    </location>
</feature>
<feature type="compositionally biased region" description="Polar residues" evidence="1">
    <location>
        <begin position="1"/>
        <end position="12"/>
    </location>
</feature>
<evidence type="ECO:0000256" key="1">
    <source>
        <dbReference type="SAM" id="MobiDB-lite"/>
    </source>
</evidence>
<feature type="compositionally biased region" description="Polar residues" evidence="1">
    <location>
        <begin position="363"/>
        <end position="373"/>
    </location>
</feature>
<evidence type="ECO:0000313" key="3">
    <source>
        <dbReference type="Proteomes" id="UP000799118"/>
    </source>
</evidence>
<protein>
    <submittedName>
        <fullName evidence="2">Uncharacterized protein</fullName>
    </submittedName>
</protein>
<feature type="compositionally biased region" description="Basic and acidic residues" evidence="1">
    <location>
        <begin position="162"/>
        <end position="178"/>
    </location>
</feature>
<gene>
    <name evidence="2" type="ORF">BT96DRAFT_987228</name>
</gene>
<proteinExistence type="predicted"/>
<name>A0A6A4I462_9AGAR</name>
<organism evidence="2 3">
    <name type="scientific">Gymnopus androsaceus JB14</name>
    <dbReference type="NCBI Taxonomy" id="1447944"/>
    <lineage>
        <taxon>Eukaryota</taxon>
        <taxon>Fungi</taxon>
        <taxon>Dikarya</taxon>
        <taxon>Basidiomycota</taxon>
        <taxon>Agaricomycotina</taxon>
        <taxon>Agaricomycetes</taxon>
        <taxon>Agaricomycetidae</taxon>
        <taxon>Agaricales</taxon>
        <taxon>Marasmiineae</taxon>
        <taxon>Omphalotaceae</taxon>
        <taxon>Gymnopus</taxon>
    </lineage>
</organism>
<dbReference type="AlphaFoldDB" id="A0A6A4I462"/>
<feature type="region of interest" description="Disordered" evidence="1">
    <location>
        <begin position="359"/>
        <end position="459"/>
    </location>
</feature>